<reference evidence="1" key="1">
    <citation type="journal article" date="2020" name="J Insects Food Feed">
        <title>The yellow mealworm (Tenebrio molitor) genome: a resource for the emerging insects as food and feed industry.</title>
        <authorList>
            <person name="Eriksson T."/>
            <person name="Andere A."/>
            <person name="Kelstrup H."/>
            <person name="Emery V."/>
            <person name="Picard C."/>
        </authorList>
    </citation>
    <scope>NUCLEOTIDE SEQUENCE</scope>
    <source>
        <strain evidence="1">Stoneville</strain>
        <tissue evidence="1">Whole head</tissue>
    </source>
</reference>
<dbReference type="EMBL" id="JABDTM020028824">
    <property type="protein sequence ID" value="KAH0808353.1"/>
    <property type="molecule type" value="Genomic_DNA"/>
</dbReference>
<keyword evidence="2" id="KW-1185">Reference proteome</keyword>
<comment type="caution">
    <text evidence="1">The sequence shown here is derived from an EMBL/GenBank/DDBJ whole genome shotgun (WGS) entry which is preliminary data.</text>
</comment>
<dbReference type="Proteomes" id="UP000719412">
    <property type="component" value="Unassembled WGS sequence"/>
</dbReference>
<name>A0A8J6H6U7_TENMO</name>
<reference evidence="1" key="2">
    <citation type="submission" date="2021-08" db="EMBL/GenBank/DDBJ databases">
        <authorList>
            <person name="Eriksson T."/>
        </authorList>
    </citation>
    <scope>NUCLEOTIDE SEQUENCE</scope>
    <source>
        <strain evidence="1">Stoneville</strain>
        <tissue evidence="1">Whole head</tissue>
    </source>
</reference>
<evidence type="ECO:0000313" key="2">
    <source>
        <dbReference type="Proteomes" id="UP000719412"/>
    </source>
</evidence>
<organism evidence="1 2">
    <name type="scientific">Tenebrio molitor</name>
    <name type="common">Yellow mealworm beetle</name>
    <dbReference type="NCBI Taxonomy" id="7067"/>
    <lineage>
        <taxon>Eukaryota</taxon>
        <taxon>Metazoa</taxon>
        <taxon>Ecdysozoa</taxon>
        <taxon>Arthropoda</taxon>
        <taxon>Hexapoda</taxon>
        <taxon>Insecta</taxon>
        <taxon>Pterygota</taxon>
        <taxon>Neoptera</taxon>
        <taxon>Endopterygota</taxon>
        <taxon>Coleoptera</taxon>
        <taxon>Polyphaga</taxon>
        <taxon>Cucujiformia</taxon>
        <taxon>Tenebrionidae</taxon>
        <taxon>Tenebrio</taxon>
    </lineage>
</organism>
<gene>
    <name evidence="1" type="ORF">GEV33_014438</name>
</gene>
<protein>
    <submittedName>
        <fullName evidence="1">Uncharacterized protein</fullName>
    </submittedName>
</protein>
<evidence type="ECO:0000313" key="1">
    <source>
        <dbReference type="EMBL" id="KAH0808353.1"/>
    </source>
</evidence>
<proteinExistence type="predicted"/>
<accession>A0A8J6H6U7</accession>
<dbReference type="AlphaFoldDB" id="A0A8J6H6U7"/>
<sequence>MQFGMHGPPAVFTEEDRHGQRVSLQPTSIRYCAPSVQESRGYLPTVNQAGMICCIWLPPPAVSTRRAQSTAPPCHEPKMPHPDIRCSGIIPWLPKPAITQLPTHLVTVSPASTSLIHCTTPGSQTIHLPSLSYSYLGQPVGSSCQSHTVPVSPVGLLKITPESRTFQNIIYEPHVRVEENSINKAQIKSTNLDRLSPVQVRISEYAGKGTVDGNGEKSGPASNFGLAIRKAPRLRLLG</sequence>